<dbReference type="InterPro" id="IPR043128">
    <property type="entry name" value="Rev_trsase/Diguanyl_cyclase"/>
</dbReference>
<dbReference type="Gene3D" id="2.40.70.10">
    <property type="entry name" value="Acid Proteases"/>
    <property type="match status" value="1"/>
</dbReference>
<dbReference type="Pfam" id="PF03732">
    <property type="entry name" value="Retrotrans_gag"/>
    <property type="match status" value="1"/>
</dbReference>
<reference evidence="5" key="2">
    <citation type="submission" date="2013-10" db="EMBL/GenBank/DDBJ databases">
        <authorList>
            <person name="Aslett M."/>
        </authorList>
    </citation>
    <scope>NUCLEOTIDE SEQUENCE [LARGE SCALE GENOMIC DNA]</scope>
    <source>
        <strain evidence="5">Houghton</strain>
    </source>
</reference>
<dbReference type="SUPFAM" id="SSF56672">
    <property type="entry name" value="DNA/RNA polymerases"/>
    <property type="match status" value="1"/>
</dbReference>
<dbReference type="GO" id="GO:0006508">
    <property type="term" value="P:proteolysis"/>
    <property type="evidence" value="ECO:0007669"/>
    <property type="project" value="InterPro"/>
</dbReference>
<keyword evidence="6" id="KW-1185">Reference proteome</keyword>
<dbReference type="InterPro" id="IPR001878">
    <property type="entry name" value="Znf_CCHC"/>
</dbReference>
<evidence type="ECO:0000313" key="6">
    <source>
        <dbReference type="Proteomes" id="UP000030754"/>
    </source>
</evidence>
<feature type="compositionally biased region" description="Basic and acidic residues" evidence="2">
    <location>
        <begin position="378"/>
        <end position="389"/>
    </location>
</feature>
<dbReference type="Proteomes" id="UP000030754">
    <property type="component" value="Unassembled WGS sequence"/>
</dbReference>
<keyword evidence="1" id="KW-0863">Zinc-finger</keyword>
<dbReference type="OrthoDB" id="2013610at2759"/>
<dbReference type="PANTHER" id="PTHR24559:SF444">
    <property type="entry name" value="REVERSE TRANSCRIPTASE DOMAIN-CONTAINING PROTEIN"/>
    <property type="match status" value="1"/>
</dbReference>
<feature type="region of interest" description="Disordered" evidence="2">
    <location>
        <begin position="338"/>
        <end position="394"/>
    </location>
</feature>
<reference evidence="5" key="1">
    <citation type="submission" date="2013-10" db="EMBL/GenBank/DDBJ databases">
        <title>Genomic analysis of the causative agents of coccidiosis in chickens.</title>
        <authorList>
            <person name="Reid A.J."/>
            <person name="Blake D."/>
            <person name="Billington K."/>
            <person name="Browne H."/>
            <person name="Dunn M."/>
            <person name="Hung S."/>
            <person name="Kawahara F."/>
            <person name="Miranda-Saavedra D."/>
            <person name="Mourier T."/>
            <person name="Nagra H."/>
            <person name="Otto T.D."/>
            <person name="Rawlings N."/>
            <person name="Sanchez A."/>
            <person name="Sanders M."/>
            <person name="Subramaniam C."/>
            <person name="Tay Y."/>
            <person name="Dear P."/>
            <person name="Doerig C."/>
            <person name="Gruber A."/>
            <person name="Parkinson J."/>
            <person name="Shirley M."/>
            <person name="Wan K.L."/>
            <person name="Berriman M."/>
            <person name="Tomley F."/>
            <person name="Pain A."/>
        </authorList>
    </citation>
    <scope>NUCLEOTIDE SEQUENCE [LARGE SCALE GENOMIC DNA]</scope>
    <source>
        <strain evidence="5">Houghton</strain>
    </source>
</reference>
<feature type="region of interest" description="Disordered" evidence="2">
    <location>
        <begin position="1"/>
        <end position="36"/>
    </location>
</feature>
<dbReference type="InterPro" id="IPR005162">
    <property type="entry name" value="Retrotrans_gag_dom"/>
</dbReference>
<dbReference type="InterPro" id="IPR053134">
    <property type="entry name" value="RNA-dir_DNA_polymerase"/>
</dbReference>
<feature type="non-terminal residue" evidence="5">
    <location>
        <position position="766"/>
    </location>
</feature>
<protein>
    <recommendedName>
        <fullName evidence="7">Reverse transcriptase domain-containing protein</fullName>
    </recommendedName>
</protein>
<proteinExistence type="predicted"/>
<dbReference type="GeneID" id="25473071"/>
<evidence type="ECO:0000256" key="1">
    <source>
        <dbReference type="PROSITE-ProRule" id="PRU00047"/>
    </source>
</evidence>
<name>U6MFV5_9EIME</name>
<accession>U6MFV5</accession>
<feature type="domain" description="CCHC-type" evidence="3">
    <location>
        <begin position="267"/>
        <end position="282"/>
    </location>
</feature>
<evidence type="ECO:0000259" key="3">
    <source>
        <dbReference type="PROSITE" id="PS50158"/>
    </source>
</evidence>
<dbReference type="AlphaFoldDB" id="U6MFV5"/>
<dbReference type="GO" id="GO:0003676">
    <property type="term" value="F:nucleic acid binding"/>
    <property type="evidence" value="ECO:0007669"/>
    <property type="project" value="InterPro"/>
</dbReference>
<dbReference type="SUPFAM" id="SSF50630">
    <property type="entry name" value="Acid proteases"/>
    <property type="match status" value="1"/>
</dbReference>
<dbReference type="InterPro" id="IPR000477">
    <property type="entry name" value="RT_dom"/>
</dbReference>
<dbReference type="EMBL" id="HG722634">
    <property type="protein sequence ID" value="CDJ62921.1"/>
    <property type="molecule type" value="Genomic_DNA"/>
</dbReference>
<keyword evidence="1" id="KW-0862">Zinc</keyword>
<dbReference type="PROSITE" id="PS50158">
    <property type="entry name" value="ZF_CCHC"/>
    <property type="match status" value="1"/>
</dbReference>
<feature type="domain" description="Reverse transcriptase" evidence="4">
    <location>
        <begin position="611"/>
        <end position="766"/>
    </location>
</feature>
<dbReference type="InterPro" id="IPR001969">
    <property type="entry name" value="Aspartic_peptidase_AS"/>
</dbReference>
<keyword evidence="1" id="KW-0479">Metal-binding</keyword>
<dbReference type="InterPro" id="IPR043502">
    <property type="entry name" value="DNA/RNA_pol_sf"/>
</dbReference>
<gene>
    <name evidence="5" type="ORF">ENH_00029060</name>
</gene>
<evidence type="ECO:0000256" key="2">
    <source>
        <dbReference type="SAM" id="MobiDB-lite"/>
    </source>
</evidence>
<dbReference type="RefSeq" id="XP_013440283.1">
    <property type="nucleotide sequence ID" value="XM_013584829.1"/>
</dbReference>
<dbReference type="PROSITE" id="PS50878">
    <property type="entry name" value="RT_POL"/>
    <property type="match status" value="1"/>
</dbReference>
<dbReference type="Pfam" id="PF00078">
    <property type="entry name" value="RVT_1"/>
    <property type="match status" value="1"/>
</dbReference>
<dbReference type="InterPro" id="IPR021109">
    <property type="entry name" value="Peptidase_aspartic_dom_sf"/>
</dbReference>
<dbReference type="PANTHER" id="PTHR24559">
    <property type="entry name" value="TRANSPOSON TY3-I GAG-POL POLYPROTEIN"/>
    <property type="match status" value="1"/>
</dbReference>
<feature type="compositionally biased region" description="Basic and acidic residues" evidence="2">
    <location>
        <begin position="344"/>
        <end position="361"/>
    </location>
</feature>
<organism evidence="5 6">
    <name type="scientific">Eimeria necatrix</name>
    <dbReference type="NCBI Taxonomy" id="51315"/>
    <lineage>
        <taxon>Eukaryota</taxon>
        <taxon>Sar</taxon>
        <taxon>Alveolata</taxon>
        <taxon>Apicomplexa</taxon>
        <taxon>Conoidasida</taxon>
        <taxon>Coccidia</taxon>
        <taxon>Eucoccidiorida</taxon>
        <taxon>Eimeriorina</taxon>
        <taxon>Eimeriidae</taxon>
        <taxon>Eimeria</taxon>
    </lineage>
</organism>
<dbReference type="Pfam" id="PF13650">
    <property type="entry name" value="Asp_protease_2"/>
    <property type="match status" value="1"/>
</dbReference>
<sequence length="766" mass="85097">MPSGTPAHHRHATPKPTVAERPNGHKEAHPQAIPLPNAVPGDCPSVSWEQFHSAMSALRAVMGGIVEPGERTPILPEDGSTMQAFLLRIDRRYALKGMEPREWGNALIDYLVGPALTYWMYLQRTIDLSDWTTVKHRLLERFNRTMSQSELLTELAKVRWNGNLKEYTDRFATVAERGMSLTPAELAEFYCTGLPTDLHLSIINDGQVKYLTWEQAATAATRLYEPKQSVLELRERNSRAIRAAMQANGPRGSQEIENRSGGTRGNCFECQDRGHPARVCPSKGERTKRPGETCKRCGGVVGDERSRPRSHGKGMMCAVATGPNAIPVSLEGRNQLLSTAEGTKTSEEHEEEPRPLSEMRWKSGPTSILNEETPDATTDSRRKSAEATKEGNGSDVTEILPHWWRETYMKESYDQGGVLCCVGATAVLRVELAGSPCEALLDTGASRSFISPKTVERLQLKVRMLPREHRFTVATGAQLRIDRVVTGLTLWCGHARFSGDFLVGPVPYDLVLGLDWLTEHKPSQAEQAYEILAKQVAGMSAEEAAIFLRPPPRRYKPHAKKKAKARITSLVRQAAADTKDLKAPMHGLHLILALPEADQLTFHKQEIAKLSDNGWTGPTYSPICSPTIMVDKRDDGSGERKMRMVVNYQALNALTIAPEFPLPPILTILEMLGGAQYFPTLDLEAGFHQIRMAKEDRWKTAFRSVLGLFEYRVMPFGLKGAPAAFQANINAYLQPLLRQGVIAYLDDVLIYSSDLSGHVSLLRQVL</sequence>
<evidence type="ECO:0008006" key="7">
    <source>
        <dbReference type="Google" id="ProtNLM"/>
    </source>
</evidence>
<dbReference type="GO" id="GO:0004190">
    <property type="term" value="F:aspartic-type endopeptidase activity"/>
    <property type="evidence" value="ECO:0007669"/>
    <property type="project" value="InterPro"/>
</dbReference>
<dbReference type="Gene3D" id="3.30.70.270">
    <property type="match status" value="1"/>
</dbReference>
<dbReference type="Gene3D" id="3.10.10.10">
    <property type="entry name" value="HIV Type 1 Reverse Transcriptase, subunit A, domain 1"/>
    <property type="match status" value="1"/>
</dbReference>
<dbReference type="CDD" id="cd01647">
    <property type="entry name" value="RT_LTR"/>
    <property type="match status" value="1"/>
</dbReference>
<evidence type="ECO:0000313" key="5">
    <source>
        <dbReference type="EMBL" id="CDJ62921.1"/>
    </source>
</evidence>
<dbReference type="CDD" id="cd00303">
    <property type="entry name" value="retropepsin_like"/>
    <property type="match status" value="1"/>
</dbReference>
<dbReference type="GO" id="GO:0008270">
    <property type="term" value="F:zinc ion binding"/>
    <property type="evidence" value="ECO:0007669"/>
    <property type="project" value="UniProtKB-KW"/>
</dbReference>
<dbReference type="PROSITE" id="PS00141">
    <property type="entry name" value="ASP_PROTEASE"/>
    <property type="match status" value="1"/>
</dbReference>
<evidence type="ECO:0000259" key="4">
    <source>
        <dbReference type="PROSITE" id="PS50878"/>
    </source>
</evidence>
<dbReference type="VEuPathDB" id="ToxoDB:ENH_00029060"/>